<name>A0A5C4T6J3_9BACL</name>
<comment type="caution">
    <text evidence="1">The sequence shown here is derived from an EMBL/GenBank/DDBJ whole genome shotgun (WGS) entry which is preliminary data.</text>
</comment>
<dbReference type="RefSeq" id="WP_139604504.1">
    <property type="nucleotide sequence ID" value="NZ_VDCQ01000035.1"/>
</dbReference>
<dbReference type="OrthoDB" id="2492063at2"/>
<evidence type="ECO:0000313" key="1">
    <source>
        <dbReference type="EMBL" id="TNJ63957.1"/>
    </source>
</evidence>
<dbReference type="Proteomes" id="UP000307943">
    <property type="component" value="Unassembled WGS sequence"/>
</dbReference>
<keyword evidence="2" id="KW-1185">Reference proteome</keyword>
<dbReference type="EMBL" id="VDCQ01000035">
    <property type="protein sequence ID" value="TNJ63957.1"/>
    <property type="molecule type" value="Genomic_DNA"/>
</dbReference>
<organism evidence="1 2">
    <name type="scientific">Paenibacillus hemerocallicola</name>
    <dbReference type="NCBI Taxonomy" id="1172614"/>
    <lineage>
        <taxon>Bacteria</taxon>
        <taxon>Bacillati</taxon>
        <taxon>Bacillota</taxon>
        <taxon>Bacilli</taxon>
        <taxon>Bacillales</taxon>
        <taxon>Paenibacillaceae</taxon>
        <taxon>Paenibacillus</taxon>
    </lineage>
</organism>
<evidence type="ECO:0000313" key="2">
    <source>
        <dbReference type="Proteomes" id="UP000307943"/>
    </source>
</evidence>
<reference evidence="1 2" key="1">
    <citation type="submission" date="2019-05" db="EMBL/GenBank/DDBJ databases">
        <title>We sequenced the genome of Paenibacillus hemerocallicola KCTC 33185 for further insight into its adaptation and study the phylogeny of Paenibacillus.</title>
        <authorList>
            <person name="Narsing Rao M.P."/>
        </authorList>
    </citation>
    <scope>NUCLEOTIDE SEQUENCE [LARGE SCALE GENOMIC DNA]</scope>
    <source>
        <strain evidence="1 2">KCTC 33185</strain>
    </source>
</reference>
<accession>A0A5C4T6J3</accession>
<dbReference type="AlphaFoldDB" id="A0A5C4T6J3"/>
<proteinExistence type="predicted"/>
<protein>
    <submittedName>
        <fullName evidence="1">Uncharacterized protein</fullName>
    </submittedName>
</protein>
<gene>
    <name evidence="1" type="ORF">FE784_22605</name>
</gene>
<sequence length="97" mass="10078">MPSEQAIHDWSINFDGVQTISLWLDGVKVAEHAGMGRSMPALRTATDVTDTIVSGNSIVAARQCIFLATGANGSDVRITQDNVFSGAGAPVGNAGYV</sequence>